<protein>
    <recommendedName>
        <fullName evidence="2">Peroxisomal membrane protein PEX16</fullName>
    </recommendedName>
</protein>
<comment type="caution">
    <text evidence="4">The sequence shown here is derived from an EMBL/GenBank/DDBJ whole genome shotgun (WGS) entry which is preliminary data.</text>
</comment>
<feature type="region of interest" description="Disordered" evidence="3">
    <location>
        <begin position="184"/>
        <end position="209"/>
    </location>
</feature>
<comment type="subcellular location">
    <subcellularLocation>
        <location evidence="2">Peroxisome membrane</location>
    </subcellularLocation>
</comment>
<organism evidence="4 5">
    <name type="scientific">Ostreobium quekettii</name>
    <dbReference type="NCBI Taxonomy" id="121088"/>
    <lineage>
        <taxon>Eukaryota</taxon>
        <taxon>Viridiplantae</taxon>
        <taxon>Chlorophyta</taxon>
        <taxon>core chlorophytes</taxon>
        <taxon>Ulvophyceae</taxon>
        <taxon>TCBD clade</taxon>
        <taxon>Bryopsidales</taxon>
        <taxon>Ostreobineae</taxon>
        <taxon>Ostreobiaceae</taxon>
        <taxon>Ostreobium</taxon>
    </lineage>
</organism>
<dbReference type="GO" id="GO:0005778">
    <property type="term" value="C:peroxisomal membrane"/>
    <property type="evidence" value="ECO:0007669"/>
    <property type="project" value="UniProtKB-SubCell"/>
</dbReference>
<dbReference type="Pfam" id="PF08610">
    <property type="entry name" value="Pex16"/>
    <property type="match status" value="1"/>
</dbReference>
<evidence type="ECO:0000256" key="3">
    <source>
        <dbReference type="SAM" id="MobiDB-lite"/>
    </source>
</evidence>
<dbReference type="InterPro" id="IPR013919">
    <property type="entry name" value="Pex16"/>
</dbReference>
<keyword evidence="5" id="KW-1185">Reference proteome</keyword>
<dbReference type="PANTHER" id="PTHR13299:SF0">
    <property type="entry name" value="PEROXISOMAL MEMBRANE PROTEIN PEX16"/>
    <property type="match status" value="1"/>
</dbReference>
<dbReference type="GO" id="GO:0007031">
    <property type="term" value="P:peroxisome organization"/>
    <property type="evidence" value="ECO:0007669"/>
    <property type="project" value="UniProtKB-KW"/>
</dbReference>
<evidence type="ECO:0000256" key="1">
    <source>
        <dbReference type="ARBA" id="ARBA00009505"/>
    </source>
</evidence>
<reference evidence="4" key="1">
    <citation type="submission" date="2020-12" db="EMBL/GenBank/DDBJ databases">
        <authorList>
            <person name="Iha C."/>
        </authorList>
    </citation>
    <scope>NUCLEOTIDE SEQUENCE</scope>
</reference>
<dbReference type="AlphaFoldDB" id="A0A8S1IQY4"/>
<evidence type="ECO:0000313" key="5">
    <source>
        <dbReference type="Proteomes" id="UP000708148"/>
    </source>
</evidence>
<evidence type="ECO:0000313" key="4">
    <source>
        <dbReference type="EMBL" id="CAD7697186.1"/>
    </source>
</evidence>
<keyword evidence="2" id="KW-0576">Peroxisome</keyword>
<dbReference type="Proteomes" id="UP000708148">
    <property type="component" value="Unassembled WGS sequence"/>
</dbReference>
<gene>
    <name evidence="4" type="ORF">OSTQU699_LOCUS2547</name>
</gene>
<dbReference type="EMBL" id="CAJHUC010000623">
    <property type="protein sequence ID" value="CAD7697186.1"/>
    <property type="molecule type" value="Genomic_DNA"/>
</dbReference>
<sequence>MPSWAEAYREWARAHPGVLQSAGETLDQLTWLLPQRFSGSEVLSESLSAALGLAGLWHGWFVSDWEAPGQSAPWPMLLAIVRRVEVLVEMRASYLEDLGKWSKYGPLMVVELTKSLLRLFMFQSMASHLAIDSDTPTIRMQAPTGPGTPYSASCGDRPPALITAFARLRNRDRVLSPEMVQLMPQGLNDDPPSAQCSQGTDGTDPDTAMHQEIALPDNGEPSGASGVASPRSDGFEVIWNEHVKSHGEPLWWQKPGLALSSEEGPLAAMAMPGASSQHALGQRVLLVGELLQIVRPLLYVMALRRNGCHSWAPWLLSLGLELTSHHLVARGGDLMRESGLSPHDGPGSLQESTFLYMLRLANFEWGPAEARELRRRKMLLLLYLLRSPFFDLVTGRVVRGTGRVFGRLPLVGCLAGKAVELLLGAQQYYSYTSGS</sequence>
<comment type="similarity">
    <text evidence="1 2">Belongs to the peroxin-16 family.</text>
</comment>
<keyword evidence="2" id="KW-0962">Peroxisome biogenesis</keyword>
<name>A0A8S1IQY4_9CHLO</name>
<dbReference type="OrthoDB" id="2021143at2759"/>
<dbReference type="PANTHER" id="PTHR13299">
    <property type="entry name" value="PEROXISOMAL MEMBRANE PROTEIN PEX16"/>
    <property type="match status" value="1"/>
</dbReference>
<proteinExistence type="inferred from homology"/>
<evidence type="ECO:0000256" key="2">
    <source>
        <dbReference type="RuleBase" id="RU365003"/>
    </source>
</evidence>
<accession>A0A8S1IQY4</accession>